<proteinExistence type="predicted"/>
<accession>A0A4Q9KJV0</accession>
<name>A0A4Q9KJV0_PROTD</name>
<evidence type="ECO:0000313" key="2">
    <source>
        <dbReference type="EMBL" id="TBT92129.1"/>
    </source>
</evidence>
<organism evidence="2 3">
    <name type="scientific">Propioniciclava tarda</name>
    <dbReference type="NCBI Taxonomy" id="433330"/>
    <lineage>
        <taxon>Bacteria</taxon>
        <taxon>Bacillati</taxon>
        <taxon>Actinomycetota</taxon>
        <taxon>Actinomycetes</taxon>
        <taxon>Propionibacteriales</taxon>
        <taxon>Propionibacteriaceae</taxon>
        <taxon>Propioniciclava</taxon>
    </lineage>
</organism>
<protein>
    <submittedName>
        <fullName evidence="2">Pilus assembly protein TadB</fullName>
    </submittedName>
</protein>
<evidence type="ECO:0000256" key="1">
    <source>
        <dbReference type="SAM" id="Phobius"/>
    </source>
</evidence>
<reference evidence="2 3" key="1">
    <citation type="submission" date="2019-01" db="EMBL/GenBank/DDBJ databases">
        <title>Lactibacter flavus gen. nov., sp. nov., a novel bacterium of the family Propionibacteriaceae isolated from raw milk and dairy products.</title>
        <authorList>
            <person name="Huptas C."/>
            <person name="Wenning M."/>
            <person name="Breitenwieser F."/>
            <person name="Doll E."/>
            <person name="Von Neubeck M."/>
            <person name="Busse H.-J."/>
            <person name="Scherer S."/>
        </authorList>
    </citation>
    <scope>NUCLEOTIDE SEQUENCE [LARGE SCALE GENOMIC DNA]</scope>
    <source>
        <strain evidence="2 3">DSM 22130</strain>
    </source>
</reference>
<keyword evidence="1" id="KW-1133">Transmembrane helix</keyword>
<keyword evidence="1" id="KW-0472">Membrane</keyword>
<feature type="transmembrane region" description="Helical" evidence="1">
    <location>
        <begin position="209"/>
        <end position="225"/>
    </location>
</feature>
<comment type="caution">
    <text evidence="2">The sequence shown here is derived from an EMBL/GenBank/DDBJ whole genome shotgun (WGS) entry which is preliminary data.</text>
</comment>
<gene>
    <name evidence="2" type="ORF">ET996_13495</name>
</gene>
<dbReference type="OrthoDB" id="3732900at2"/>
<feature type="transmembrane region" description="Helical" evidence="1">
    <location>
        <begin position="65"/>
        <end position="82"/>
    </location>
</feature>
<keyword evidence="1" id="KW-0812">Transmembrane</keyword>
<feature type="transmembrane region" description="Helical" evidence="1">
    <location>
        <begin position="41"/>
        <end position="59"/>
    </location>
</feature>
<dbReference type="EMBL" id="SDMR01000023">
    <property type="protein sequence ID" value="TBT92129.1"/>
    <property type="molecule type" value="Genomic_DNA"/>
</dbReference>
<feature type="transmembrane region" description="Helical" evidence="1">
    <location>
        <begin position="237"/>
        <end position="256"/>
    </location>
</feature>
<dbReference type="PANTHER" id="PTHR35007">
    <property type="entry name" value="INTEGRAL MEMBRANE PROTEIN-RELATED"/>
    <property type="match status" value="1"/>
</dbReference>
<dbReference type="Proteomes" id="UP000291933">
    <property type="component" value="Unassembled WGS sequence"/>
</dbReference>
<sequence length="265" mass="26898">MLSALAAGLFVLVAWECADRRLLRRLVPVARERPARRAPRLGWLVVAALAAGVVLAGLLDGRRGAALALASGCGLAGALGLHRRGVRRKRASAEQASVARAGEALSGLLAVGAVPAVALVSVAAEHPVLAEAAAEQEIGGDVCSALRRSAGLPGRQGLAELAAAWQISVTTGASMARSIDAIAEELHRRQELASTVAVELAASRAASRLLAVLPVAGIGLGYGFGGDPVAFLTGNPLGQACLVVAVTLAVAGLWWTDALADRASR</sequence>
<keyword evidence="3" id="KW-1185">Reference proteome</keyword>
<dbReference type="AlphaFoldDB" id="A0A4Q9KJV0"/>
<dbReference type="RefSeq" id="WP_131173086.1">
    <property type="nucleotide sequence ID" value="NZ_FXTL01000024.1"/>
</dbReference>
<evidence type="ECO:0000313" key="3">
    <source>
        <dbReference type="Proteomes" id="UP000291933"/>
    </source>
</evidence>
<dbReference type="PANTHER" id="PTHR35007:SF4">
    <property type="entry name" value="CONSERVED TRANSMEMBRANE PROTEIN-RELATED"/>
    <property type="match status" value="1"/>
</dbReference>